<keyword evidence="4" id="KW-0436">Ligase</keyword>
<dbReference type="InterPro" id="IPR012340">
    <property type="entry name" value="NA-bd_OB-fold"/>
</dbReference>
<dbReference type="GO" id="GO:0000049">
    <property type="term" value="F:tRNA binding"/>
    <property type="evidence" value="ECO:0007669"/>
    <property type="project" value="UniProtKB-KW"/>
</dbReference>
<keyword evidence="2" id="KW-0694">RNA-binding</keyword>
<dbReference type="InterPro" id="IPR002547">
    <property type="entry name" value="tRNA-bd_dom"/>
</dbReference>
<comment type="caution">
    <text evidence="4">The sequence shown here is derived from an EMBL/GenBank/DDBJ whole genome shotgun (WGS) entry which is preliminary data.</text>
</comment>
<evidence type="ECO:0000256" key="2">
    <source>
        <dbReference type="ARBA" id="ARBA00022884"/>
    </source>
</evidence>
<dbReference type="InterPro" id="IPR051270">
    <property type="entry name" value="Tyrosine-tRNA_ligase_regulator"/>
</dbReference>
<organism evidence="4">
    <name type="scientific">Caldiarchaeum subterraneum</name>
    <dbReference type="NCBI Taxonomy" id="311458"/>
    <lineage>
        <taxon>Archaea</taxon>
        <taxon>Nitrososphaerota</taxon>
        <taxon>Candidatus Caldarchaeales</taxon>
        <taxon>Candidatus Caldarchaeaceae</taxon>
        <taxon>Candidatus Caldarchaeum</taxon>
    </lineage>
</organism>
<dbReference type="GO" id="GO:0016874">
    <property type="term" value="F:ligase activity"/>
    <property type="evidence" value="ECO:0007669"/>
    <property type="project" value="UniProtKB-KW"/>
</dbReference>
<name>A0A7C5Q722_CALS0</name>
<reference evidence="4" key="1">
    <citation type="journal article" date="2020" name="mSystems">
        <title>Genome- and Community-Level Interaction Insights into Carbon Utilization and Element Cycling Functions of Hydrothermarchaeota in Hydrothermal Sediment.</title>
        <authorList>
            <person name="Zhou Z."/>
            <person name="Liu Y."/>
            <person name="Xu W."/>
            <person name="Pan J."/>
            <person name="Luo Z.H."/>
            <person name="Li M."/>
        </authorList>
    </citation>
    <scope>NUCLEOTIDE SEQUENCE [LARGE SCALE GENOMIC DNA]</scope>
    <source>
        <strain evidence="4">SpSt-1056</strain>
    </source>
</reference>
<feature type="domain" description="TRNA-binding" evidence="3">
    <location>
        <begin position="6"/>
        <end position="107"/>
    </location>
</feature>
<gene>
    <name evidence="4" type="ORF">ENM11_01130</name>
</gene>
<dbReference type="Pfam" id="PF01588">
    <property type="entry name" value="tRNA_bind"/>
    <property type="match status" value="1"/>
</dbReference>
<dbReference type="AlphaFoldDB" id="A0A7C5Q722"/>
<protein>
    <submittedName>
        <fullName evidence="4">Methionine--tRNA ligase</fullName>
    </submittedName>
</protein>
<dbReference type="Gene3D" id="2.40.50.140">
    <property type="entry name" value="Nucleic acid-binding proteins"/>
    <property type="match status" value="1"/>
</dbReference>
<dbReference type="PROSITE" id="PS50886">
    <property type="entry name" value="TRBD"/>
    <property type="match status" value="1"/>
</dbReference>
<dbReference type="PANTHER" id="PTHR11586">
    <property type="entry name" value="TRNA-AMINOACYLATION COFACTOR ARC1 FAMILY MEMBER"/>
    <property type="match status" value="1"/>
</dbReference>
<dbReference type="EMBL" id="DRWN01000013">
    <property type="protein sequence ID" value="HHK67746.1"/>
    <property type="molecule type" value="Genomic_DNA"/>
</dbReference>
<accession>A0A7C5Q722</accession>
<dbReference type="PANTHER" id="PTHR11586:SF37">
    <property type="entry name" value="TRNA-BINDING DOMAIN-CONTAINING PROTEIN"/>
    <property type="match status" value="1"/>
</dbReference>
<dbReference type="SUPFAM" id="SSF50249">
    <property type="entry name" value="Nucleic acid-binding proteins"/>
    <property type="match status" value="1"/>
</dbReference>
<evidence type="ECO:0000313" key="4">
    <source>
        <dbReference type="EMBL" id="HHK67746.1"/>
    </source>
</evidence>
<sequence>MITLSEFKRVELRVGKVLKAERVKGSERLLRLQVGFGDVSKQVITGLAHLYPPEHFVGRSFIFVTNLEAKKVRGELSEAMLLTAVEDEDNVVPVIPEKEVKAGTPIM</sequence>
<evidence type="ECO:0000259" key="3">
    <source>
        <dbReference type="PROSITE" id="PS50886"/>
    </source>
</evidence>
<keyword evidence="1" id="KW-0820">tRNA-binding</keyword>
<evidence type="ECO:0000256" key="1">
    <source>
        <dbReference type="ARBA" id="ARBA00022555"/>
    </source>
</evidence>
<proteinExistence type="predicted"/>